<dbReference type="SUPFAM" id="SSF48452">
    <property type="entry name" value="TPR-like"/>
    <property type="match status" value="1"/>
</dbReference>
<dbReference type="OrthoDB" id="438164at2759"/>
<evidence type="ECO:0000256" key="1">
    <source>
        <dbReference type="SAM" id="SignalP"/>
    </source>
</evidence>
<dbReference type="AlphaFoldDB" id="A0A7J7JYZ8"/>
<dbReference type="PANTHER" id="PTHR12480">
    <property type="entry name" value="ARGININE DEMETHYLASE AND LYSYL-HYDROXYLASE JMJD"/>
    <property type="match status" value="1"/>
</dbReference>
<dbReference type="Gene3D" id="2.60.120.650">
    <property type="entry name" value="Cupin"/>
    <property type="match status" value="1"/>
</dbReference>
<accession>A0A7J7JYZ8</accession>
<protein>
    <recommendedName>
        <fullName evidence="2">JmjC domain-containing protein</fullName>
    </recommendedName>
</protein>
<dbReference type="GO" id="GO:0005634">
    <property type="term" value="C:nucleus"/>
    <property type="evidence" value="ECO:0007669"/>
    <property type="project" value="TreeGrafter"/>
</dbReference>
<reference evidence="3" key="1">
    <citation type="submission" date="2020-06" db="EMBL/GenBank/DDBJ databases">
        <title>Draft genome of Bugula neritina, a colonial animal packing powerful symbionts and potential medicines.</title>
        <authorList>
            <person name="Rayko M."/>
        </authorList>
    </citation>
    <scope>NUCLEOTIDE SEQUENCE [LARGE SCALE GENOMIC DNA]</scope>
    <source>
        <strain evidence="3">Kwan_BN1</strain>
    </source>
</reference>
<organism evidence="3 4">
    <name type="scientific">Bugula neritina</name>
    <name type="common">Brown bryozoan</name>
    <name type="synonym">Sertularia neritina</name>
    <dbReference type="NCBI Taxonomy" id="10212"/>
    <lineage>
        <taxon>Eukaryota</taxon>
        <taxon>Metazoa</taxon>
        <taxon>Spiralia</taxon>
        <taxon>Lophotrochozoa</taxon>
        <taxon>Bryozoa</taxon>
        <taxon>Gymnolaemata</taxon>
        <taxon>Cheilostomatida</taxon>
        <taxon>Flustrina</taxon>
        <taxon>Buguloidea</taxon>
        <taxon>Bugulidae</taxon>
        <taxon>Bugula</taxon>
    </lineage>
</organism>
<feature type="domain" description="JmjC" evidence="2">
    <location>
        <begin position="144"/>
        <end position="287"/>
    </location>
</feature>
<feature type="chain" id="PRO_5029707925" description="JmjC domain-containing protein" evidence="1">
    <location>
        <begin position="21"/>
        <end position="461"/>
    </location>
</feature>
<dbReference type="SUPFAM" id="SSF51197">
    <property type="entry name" value="Clavaminate synthase-like"/>
    <property type="match status" value="1"/>
</dbReference>
<dbReference type="EMBL" id="VXIV02001638">
    <property type="protein sequence ID" value="KAF6031115.1"/>
    <property type="molecule type" value="Genomic_DNA"/>
</dbReference>
<keyword evidence="4" id="KW-1185">Reference proteome</keyword>
<dbReference type="InterPro" id="IPR003347">
    <property type="entry name" value="JmjC_dom"/>
</dbReference>
<evidence type="ECO:0000313" key="4">
    <source>
        <dbReference type="Proteomes" id="UP000593567"/>
    </source>
</evidence>
<name>A0A7J7JYZ8_BUGNE</name>
<keyword evidence="1" id="KW-0732">Signal</keyword>
<comment type="caution">
    <text evidence="3">The sequence shown here is derived from an EMBL/GenBank/DDBJ whole genome shotgun (WGS) entry which is preliminary data.</text>
</comment>
<dbReference type="GO" id="GO:0000987">
    <property type="term" value="F:cis-regulatory region sequence-specific DNA binding"/>
    <property type="evidence" value="ECO:0007669"/>
    <property type="project" value="TreeGrafter"/>
</dbReference>
<feature type="signal peptide" evidence="1">
    <location>
        <begin position="1"/>
        <end position="20"/>
    </location>
</feature>
<dbReference type="InterPro" id="IPR041667">
    <property type="entry name" value="Cupin_8"/>
</dbReference>
<evidence type="ECO:0000259" key="2">
    <source>
        <dbReference type="PROSITE" id="PS51184"/>
    </source>
</evidence>
<sequence>MAALSTRVLGLTLILVSVWCEDLDGDVLSGGWLPATVDDSMKYYSNLCNVPKIRSTDMTKEVFEKDFKTKPFILTFANGAKDWVETEHWTLESLTTVYHDWVLGAGKSLDIVYNGGKGDTNRTFSEFVEEMRNREVPADDFTYLFDRNFYFNSSLPETINVPDFLFKEGDPILFIGSSGTGASWHKHMPAWNGVVFGQKRWFIYPIHRAPPGGLYSFTPTAWLDYIYPKLQSADKPLECVQNAGEIVYVPESYYHSVLNIGETIAISIQTKEVTTKTEAEFYSAMDAHYLATTTENEDTMAVEYDRADKVYTDLHFLYPYNTDIMAHLSEIACERGDAVRCERILDHILTIDPWAINSLKLRSRVFYDRKNFSLSERDITTALSMHPKSKTLLRERANFLWNVRKSESKRAYQKVLSVLDPNTKEAEEIQDLLKITDFGPEMEQRLTTDSTMRDVDLKDEL</sequence>
<dbReference type="SMART" id="SM00558">
    <property type="entry name" value="JmjC"/>
    <property type="match status" value="1"/>
</dbReference>
<gene>
    <name evidence="3" type="ORF">EB796_010591</name>
</gene>
<dbReference type="Gene3D" id="1.25.40.10">
    <property type="entry name" value="Tetratricopeptide repeat domain"/>
    <property type="match status" value="1"/>
</dbReference>
<proteinExistence type="predicted"/>
<dbReference type="PANTHER" id="PTHR12480:SF21">
    <property type="entry name" value="JMJC DOMAIN-CONTAINING PROTEIN 8"/>
    <property type="match status" value="1"/>
</dbReference>
<evidence type="ECO:0000313" key="3">
    <source>
        <dbReference type="EMBL" id="KAF6031115.1"/>
    </source>
</evidence>
<dbReference type="Pfam" id="PF13621">
    <property type="entry name" value="Cupin_8"/>
    <property type="match status" value="1"/>
</dbReference>
<dbReference type="PROSITE" id="PS51184">
    <property type="entry name" value="JMJC"/>
    <property type="match status" value="1"/>
</dbReference>
<dbReference type="InterPro" id="IPR011990">
    <property type="entry name" value="TPR-like_helical_dom_sf"/>
</dbReference>
<dbReference type="Proteomes" id="UP000593567">
    <property type="component" value="Unassembled WGS sequence"/>
</dbReference>
<dbReference type="InterPro" id="IPR050910">
    <property type="entry name" value="JMJD6_ArgDemeth/LysHydrox"/>
</dbReference>